<gene>
    <name evidence="6" type="ORF">MNBD_GAMMA26-1036</name>
</gene>
<dbReference type="FunFam" id="3.40.50.300:FF:000398">
    <property type="entry name" value="Type IV pilus assembly ATPase PilB"/>
    <property type="match status" value="1"/>
</dbReference>
<keyword evidence="2" id="KW-0963">Cytoplasm</keyword>
<dbReference type="NCBIfam" id="TIGR02538">
    <property type="entry name" value="type_IV_pilB"/>
    <property type="match status" value="1"/>
</dbReference>
<name>A0A3B1BBG7_9ZZZZ</name>
<dbReference type="AlphaFoldDB" id="A0A3B1BBG7"/>
<dbReference type="SUPFAM" id="SSF52540">
    <property type="entry name" value="P-loop containing nucleoside triphosphate hydrolases"/>
    <property type="match status" value="1"/>
</dbReference>
<dbReference type="GO" id="GO:0009297">
    <property type="term" value="P:pilus assembly"/>
    <property type="evidence" value="ECO:0007669"/>
    <property type="project" value="InterPro"/>
</dbReference>
<evidence type="ECO:0000256" key="3">
    <source>
        <dbReference type="ARBA" id="ARBA00022741"/>
    </source>
</evidence>
<dbReference type="GO" id="GO:0005737">
    <property type="term" value="C:cytoplasm"/>
    <property type="evidence" value="ECO:0007669"/>
    <property type="project" value="UniProtKB-SubCell"/>
</dbReference>
<dbReference type="InterPro" id="IPR001482">
    <property type="entry name" value="T2SS/T4SS_dom"/>
</dbReference>
<dbReference type="GO" id="GO:0016887">
    <property type="term" value="F:ATP hydrolysis activity"/>
    <property type="evidence" value="ECO:0007669"/>
    <property type="project" value="InterPro"/>
</dbReference>
<reference evidence="6" key="1">
    <citation type="submission" date="2018-06" db="EMBL/GenBank/DDBJ databases">
        <authorList>
            <person name="Zhirakovskaya E."/>
        </authorList>
    </citation>
    <scope>NUCLEOTIDE SEQUENCE</scope>
</reference>
<keyword evidence="3" id="KW-0547">Nucleotide-binding</keyword>
<dbReference type="PROSITE" id="PS00662">
    <property type="entry name" value="T2SP_E"/>
    <property type="match status" value="1"/>
</dbReference>
<evidence type="ECO:0000256" key="4">
    <source>
        <dbReference type="ARBA" id="ARBA00022840"/>
    </source>
</evidence>
<dbReference type="Pfam" id="PF05157">
    <property type="entry name" value="MshEN"/>
    <property type="match status" value="1"/>
</dbReference>
<dbReference type="Gene3D" id="3.30.450.90">
    <property type="match status" value="1"/>
</dbReference>
<protein>
    <submittedName>
        <fullName evidence="6">Type IV fimbrial assembly, ATPase PilB</fullName>
    </submittedName>
</protein>
<keyword evidence="4" id="KW-0067">ATP-binding</keyword>
<evidence type="ECO:0000313" key="6">
    <source>
        <dbReference type="EMBL" id="VAX08748.1"/>
    </source>
</evidence>
<dbReference type="CDD" id="cd01129">
    <property type="entry name" value="PulE-GspE-like"/>
    <property type="match status" value="1"/>
</dbReference>
<evidence type="ECO:0000259" key="5">
    <source>
        <dbReference type="PROSITE" id="PS00662"/>
    </source>
</evidence>
<dbReference type="Gene3D" id="3.30.300.160">
    <property type="entry name" value="Type II secretion system, protein E, N-terminal domain"/>
    <property type="match status" value="1"/>
</dbReference>
<dbReference type="PANTHER" id="PTHR30258:SF1">
    <property type="entry name" value="PROTEIN TRANSPORT PROTEIN HOFB HOMOLOG"/>
    <property type="match status" value="1"/>
</dbReference>
<comment type="subcellular location">
    <subcellularLocation>
        <location evidence="1">Cytoplasm</location>
    </subcellularLocation>
</comment>
<dbReference type="EMBL" id="UOFX01000041">
    <property type="protein sequence ID" value="VAX08748.1"/>
    <property type="molecule type" value="Genomic_DNA"/>
</dbReference>
<dbReference type="InterPro" id="IPR027417">
    <property type="entry name" value="P-loop_NTPase"/>
</dbReference>
<feature type="domain" description="Bacterial type II secretion system protein E" evidence="5">
    <location>
        <begin position="390"/>
        <end position="404"/>
    </location>
</feature>
<evidence type="ECO:0000256" key="2">
    <source>
        <dbReference type="ARBA" id="ARBA00022490"/>
    </source>
</evidence>
<dbReference type="InterPro" id="IPR007831">
    <property type="entry name" value="T2SS_GspE_N"/>
</dbReference>
<evidence type="ECO:0000256" key="1">
    <source>
        <dbReference type="ARBA" id="ARBA00004496"/>
    </source>
</evidence>
<dbReference type="Pfam" id="PF00437">
    <property type="entry name" value="T2SSE"/>
    <property type="match status" value="1"/>
</dbReference>
<dbReference type="GO" id="GO:0005886">
    <property type="term" value="C:plasma membrane"/>
    <property type="evidence" value="ECO:0007669"/>
    <property type="project" value="TreeGrafter"/>
</dbReference>
<organism evidence="6">
    <name type="scientific">hydrothermal vent metagenome</name>
    <dbReference type="NCBI Taxonomy" id="652676"/>
    <lineage>
        <taxon>unclassified sequences</taxon>
        <taxon>metagenomes</taxon>
        <taxon>ecological metagenomes</taxon>
    </lineage>
</organism>
<dbReference type="SUPFAM" id="SSF160246">
    <property type="entry name" value="EspE N-terminal domain-like"/>
    <property type="match status" value="1"/>
</dbReference>
<proteinExistence type="predicted"/>
<dbReference type="Gene3D" id="3.40.50.300">
    <property type="entry name" value="P-loop containing nucleotide triphosphate hydrolases"/>
    <property type="match status" value="1"/>
</dbReference>
<dbReference type="InterPro" id="IPR013374">
    <property type="entry name" value="ATPase_typ4_pilus-assembl_PilB"/>
</dbReference>
<dbReference type="GO" id="GO:0005524">
    <property type="term" value="F:ATP binding"/>
    <property type="evidence" value="ECO:0007669"/>
    <property type="project" value="UniProtKB-KW"/>
</dbReference>
<accession>A0A3B1BBG7</accession>
<dbReference type="InterPro" id="IPR037257">
    <property type="entry name" value="T2SS_E_N_sf"/>
</dbReference>
<dbReference type="PANTHER" id="PTHR30258">
    <property type="entry name" value="TYPE II SECRETION SYSTEM PROTEIN GSPE-RELATED"/>
    <property type="match status" value="1"/>
</dbReference>
<dbReference type="FunFam" id="3.30.450.90:FF:000001">
    <property type="entry name" value="Type II secretion system ATPase GspE"/>
    <property type="match status" value="1"/>
</dbReference>
<sequence length="571" mass="62673">MATTKPKVNLSGLARCLIMNNLLNEQEAEKAFQEAIKKRIPFVAHLVENKLLKSREIAETASMEFGVPFFDLDALDTESAPIDLVEEKLLRSHSALPLVKRGNRLFLAVSDPTNHQGLDEIKFNTGLASEAVLVEEDKLKRHIEKALDAQDTSMSDMMDADLDNLDIIAGDEDGGAASDNDAEIDEAPVVRFVNKILLDAINSGVSDIHIEPYEKILRIRYRQDGILREVASPPPSIGNRMTARIKVMSRMNIAERRVPQDGRIRMKLSKTRAIDFRVSTCPVLHGEKIVLRILDPANSEVPLDALGLDEKQTNDFLKAIKKPYGMVLITGPTGSGKTVTLYTGLNILNTPDINISTAEDPVEVTVDGINQVNENSATGMTFAVALKAFLRQDPDIIMVGEIRDQGTAEIAVKAAQTGHLVLSTLHTNDAPQTLTRMVNMGIPPFNISSAVILIMAQRLARRLCKHCKIEEDLPEEALLEEGFTAEEIPGLTLYKAGECDKCTKGYKGRLGIFQVMPLSEAMGRMVMEGGNAMELADLAASEGINDLRRSGLNKVSEGLTSLEELNRVTKE</sequence>